<organism evidence="2 3">
    <name type="scientific">Bacillus salacetis</name>
    <dbReference type="NCBI Taxonomy" id="2315464"/>
    <lineage>
        <taxon>Bacteria</taxon>
        <taxon>Bacillati</taxon>
        <taxon>Bacillota</taxon>
        <taxon>Bacilli</taxon>
        <taxon>Bacillales</taxon>
        <taxon>Bacillaceae</taxon>
        <taxon>Bacillus</taxon>
    </lineage>
</organism>
<evidence type="ECO:0000313" key="3">
    <source>
        <dbReference type="Proteomes" id="UP000265801"/>
    </source>
</evidence>
<dbReference type="OrthoDB" id="2931679at2"/>
<dbReference type="Proteomes" id="UP000265801">
    <property type="component" value="Unassembled WGS sequence"/>
</dbReference>
<sequence>MELEPLYLMSLFSAIIIVMTVHSIIKVLNIALKRKEISRRKYWLWFASSIGIGVVTASLLPFGYHKIIEMIL</sequence>
<keyword evidence="1" id="KW-0812">Transmembrane</keyword>
<feature type="transmembrane region" description="Helical" evidence="1">
    <location>
        <begin position="42"/>
        <end position="64"/>
    </location>
</feature>
<evidence type="ECO:0000313" key="2">
    <source>
        <dbReference type="EMBL" id="RIW30373.1"/>
    </source>
</evidence>
<keyword evidence="1" id="KW-1133">Transmembrane helix</keyword>
<evidence type="ECO:0008006" key="4">
    <source>
        <dbReference type="Google" id="ProtNLM"/>
    </source>
</evidence>
<dbReference type="AlphaFoldDB" id="A0A3A1QSL6"/>
<proteinExistence type="predicted"/>
<dbReference type="RefSeq" id="WP_119548457.1">
    <property type="nucleotide sequence ID" value="NZ_QXIR01000026.1"/>
</dbReference>
<accession>A0A3A1QSL6</accession>
<gene>
    <name evidence="2" type="ORF">D3H55_16680</name>
</gene>
<dbReference type="EMBL" id="QXIR01000026">
    <property type="protein sequence ID" value="RIW30373.1"/>
    <property type="molecule type" value="Genomic_DNA"/>
</dbReference>
<comment type="caution">
    <text evidence="2">The sequence shown here is derived from an EMBL/GenBank/DDBJ whole genome shotgun (WGS) entry which is preliminary data.</text>
</comment>
<feature type="transmembrane region" description="Helical" evidence="1">
    <location>
        <begin position="6"/>
        <end position="30"/>
    </location>
</feature>
<reference evidence="2 3" key="1">
    <citation type="submission" date="2018-09" db="EMBL/GenBank/DDBJ databases">
        <title>Bacillus saliacetes sp. nov., isolated from Thai shrimp paste (Ka-pi).</title>
        <authorList>
            <person name="Daroonpunt R."/>
            <person name="Tanasupawat S."/>
            <person name="Yiamsombut S."/>
        </authorList>
    </citation>
    <scope>NUCLEOTIDE SEQUENCE [LARGE SCALE GENOMIC DNA]</scope>
    <source>
        <strain evidence="2 3">SKP7-4</strain>
    </source>
</reference>
<keyword evidence="1" id="KW-0472">Membrane</keyword>
<name>A0A3A1QSL6_9BACI</name>
<protein>
    <recommendedName>
        <fullName evidence="4">DUF1146 domain-containing protein</fullName>
    </recommendedName>
</protein>
<keyword evidence="3" id="KW-1185">Reference proteome</keyword>
<evidence type="ECO:0000256" key="1">
    <source>
        <dbReference type="SAM" id="Phobius"/>
    </source>
</evidence>